<evidence type="ECO:0000256" key="4">
    <source>
        <dbReference type="SAM" id="SignalP"/>
    </source>
</evidence>
<dbReference type="SUPFAM" id="SSF57196">
    <property type="entry name" value="EGF/Laminin"/>
    <property type="match status" value="1"/>
</dbReference>
<accession>C3YAN1</accession>
<evidence type="ECO:0000256" key="1">
    <source>
        <dbReference type="PROSITE-ProRule" id="PRU00076"/>
    </source>
</evidence>
<feature type="compositionally biased region" description="Pro residues" evidence="2">
    <location>
        <begin position="123"/>
        <end position="132"/>
    </location>
</feature>
<keyword evidence="3" id="KW-0472">Membrane</keyword>
<organism>
    <name type="scientific">Branchiostoma floridae</name>
    <name type="common">Florida lancelet</name>
    <name type="synonym">Amphioxus</name>
    <dbReference type="NCBI Taxonomy" id="7739"/>
    <lineage>
        <taxon>Eukaryota</taxon>
        <taxon>Metazoa</taxon>
        <taxon>Chordata</taxon>
        <taxon>Cephalochordata</taxon>
        <taxon>Leptocardii</taxon>
        <taxon>Amphioxiformes</taxon>
        <taxon>Branchiostomatidae</taxon>
        <taxon>Branchiostoma</taxon>
    </lineage>
</organism>
<dbReference type="InParanoid" id="C3YAN1"/>
<feature type="domain" description="EGF-like" evidence="5">
    <location>
        <begin position="33"/>
        <end position="69"/>
    </location>
</feature>
<evidence type="ECO:0000256" key="3">
    <source>
        <dbReference type="SAM" id="Phobius"/>
    </source>
</evidence>
<feature type="transmembrane region" description="Helical" evidence="3">
    <location>
        <begin position="79"/>
        <end position="101"/>
    </location>
</feature>
<dbReference type="PROSITE" id="PS50026">
    <property type="entry name" value="EGF_3"/>
    <property type="match status" value="1"/>
</dbReference>
<name>C3YAN1_BRAFL</name>
<feature type="chain" id="PRO_5002934938" description="EGF-like domain-containing protein" evidence="4">
    <location>
        <begin position="24"/>
        <end position="296"/>
    </location>
</feature>
<feature type="region of interest" description="Disordered" evidence="2">
    <location>
        <begin position="106"/>
        <end position="255"/>
    </location>
</feature>
<evidence type="ECO:0000313" key="6">
    <source>
        <dbReference type="EMBL" id="EEN62779.1"/>
    </source>
</evidence>
<dbReference type="PROSITE" id="PS00022">
    <property type="entry name" value="EGF_1"/>
    <property type="match status" value="1"/>
</dbReference>
<keyword evidence="4" id="KW-0732">Signal</keyword>
<keyword evidence="3" id="KW-0812">Transmembrane</keyword>
<feature type="compositionally biased region" description="Basic and acidic residues" evidence="2">
    <location>
        <begin position="157"/>
        <end position="167"/>
    </location>
</feature>
<feature type="compositionally biased region" description="Low complexity" evidence="2">
    <location>
        <begin position="230"/>
        <end position="252"/>
    </location>
</feature>
<dbReference type="InterPro" id="IPR000742">
    <property type="entry name" value="EGF"/>
</dbReference>
<sequence length="296" mass="31823">MRLALPLLCAMMSFQLAPIGTMSATGEILDSTGAAPCSPNPCLNFGRCEGHPSGNICNCTLGIFGANCSREGPVPSREWLWLVVGSLLLALAIAVISFTLSRRMRKAKEKKNRRRAMEMSRRPLPPVPPVPPRATARGGGGNTSGRREEAEYDLPPAEDRTGYDVRPDSTGGGYDVPPHTYDRRLGPPSVIPDPAASTATYNRSVPGQGSSCYRPDSCVQPPLPSRGYDDPPLSSSDQPPIASSVQPALPSSVLPPLPSRTFDTYGIHDRPSCDTVVFDTYCIDQLACRSSFFSRT</sequence>
<keyword evidence="1" id="KW-0245">EGF-like domain</keyword>
<feature type="signal peptide" evidence="4">
    <location>
        <begin position="1"/>
        <end position="23"/>
    </location>
</feature>
<reference evidence="6" key="1">
    <citation type="journal article" date="2008" name="Nature">
        <title>The amphioxus genome and the evolution of the chordate karyotype.</title>
        <authorList>
            <consortium name="US DOE Joint Genome Institute (JGI-PGF)"/>
            <person name="Putnam N.H."/>
            <person name="Butts T."/>
            <person name="Ferrier D.E.K."/>
            <person name="Furlong R.F."/>
            <person name="Hellsten U."/>
            <person name="Kawashima T."/>
            <person name="Robinson-Rechavi M."/>
            <person name="Shoguchi E."/>
            <person name="Terry A."/>
            <person name="Yu J.-K."/>
            <person name="Benito-Gutierrez E.L."/>
            <person name="Dubchak I."/>
            <person name="Garcia-Fernandez J."/>
            <person name="Gibson-Brown J.J."/>
            <person name="Grigoriev I.V."/>
            <person name="Horton A.C."/>
            <person name="de Jong P.J."/>
            <person name="Jurka J."/>
            <person name="Kapitonov V.V."/>
            <person name="Kohara Y."/>
            <person name="Kuroki Y."/>
            <person name="Lindquist E."/>
            <person name="Lucas S."/>
            <person name="Osoegawa K."/>
            <person name="Pennacchio L.A."/>
            <person name="Salamov A.A."/>
            <person name="Satou Y."/>
            <person name="Sauka-Spengler T."/>
            <person name="Schmutz J."/>
            <person name="Shin-I T."/>
            <person name="Toyoda A."/>
            <person name="Bronner-Fraser M."/>
            <person name="Fujiyama A."/>
            <person name="Holland L.Z."/>
            <person name="Holland P.W.H."/>
            <person name="Satoh N."/>
            <person name="Rokhsar D.S."/>
        </authorList>
    </citation>
    <scope>NUCLEOTIDE SEQUENCE [LARGE SCALE GENOMIC DNA]</scope>
    <source>
        <strain evidence="6">S238N-H82</strain>
        <tissue evidence="6">Testes</tissue>
    </source>
</reference>
<gene>
    <name evidence="6" type="ORF">BRAFLDRAFT_82412</name>
</gene>
<comment type="caution">
    <text evidence="1">Lacks conserved residue(s) required for the propagation of feature annotation.</text>
</comment>
<keyword evidence="1" id="KW-1015">Disulfide bond</keyword>
<dbReference type="EMBL" id="GG666494">
    <property type="protein sequence ID" value="EEN62779.1"/>
    <property type="molecule type" value="Genomic_DNA"/>
</dbReference>
<evidence type="ECO:0000259" key="5">
    <source>
        <dbReference type="PROSITE" id="PS50026"/>
    </source>
</evidence>
<dbReference type="AlphaFoldDB" id="C3YAN1"/>
<feature type="compositionally biased region" description="Polar residues" evidence="2">
    <location>
        <begin position="197"/>
        <end position="211"/>
    </location>
</feature>
<protein>
    <recommendedName>
        <fullName evidence="5">EGF-like domain-containing protein</fullName>
    </recommendedName>
</protein>
<evidence type="ECO:0000256" key="2">
    <source>
        <dbReference type="SAM" id="MobiDB-lite"/>
    </source>
</evidence>
<keyword evidence="3" id="KW-1133">Transmembrane helix</keyword>
<dbReference type="Gene3D" id="2.10.25.10">
    <property type="entry name" value="Laminin"/>
    <property type="match status" value="1"/>
</dbReference>
<proteinExistence type="predicted"/>
<feature type="disulfide bond" evidence="1">
    <location>
        <begin position="59"/>
        <end position="68"/>
    </location>
</feature>